<name>A0A545TNI5_9GAMM</name>
<dbReference type="OrthoDB" id="9945725at2"/>
<evidence type="ECO:0000313" key="2">
    <source>
        <dbReference type="Proteomes" id="UP000319732"/>
    </source>
</evidence>
<reference evidence="1 2" key="1">
    <citation type="submission" date="2019-06" db="EMBL/GenBank/DDBJ databases">
        <title>Whole genome sequence for Cellvibrionaceae sp. R142.</title>
        <authorList>
            <person name="Wang G."/>
        </authorList>
    </citation>
    <scope>NUCLEOTIDE SEQUENCE [LARGE SCALE GENOMIC DNA]</scope>
    <source>
        <strain evidence="1 2">R142</strain>
    </source>
</reference>
<sequence>MLFRTRLRIKVPKATARVGKDALGNTIDRRPFLNTVAKTEYDCNDRLGRCVIDIYHSAWRLYPANLLSRSHATLSFFLRGLGVTPNERRIYRDLYQLDTASIWIQNYYSGATHQFDELPSVAPVSSDGEDDRPESGGNLRFAIKEASINDIKVFFCRPFKNQVDYFIPFSEADLLQFSFQMTPTNARGKEQSIELMRVAQKFAFAMLNTLAMERDTVPA</sequence>
<keyword evidence="2" id="KW-1185">Reference proteome</keyword>
<organism evidence="1 2">
    <name type="scientific">Exilibacterium tricleocarpae</name>
    <dbReference type="NCBI Taxonomy" id="2591008"/>
    <lineage>
        <taxon>Bacteria</taxon>
        <taxon>Pseudomonadati</taxon>
        <taxon>Pseudomonadota</taxon>
        <taxon>Gammaproteobacteria</taxon>
        <taxon>Cellvibrionales</taxon>
        <taxon>Cellvibrionaceae</taxon>
        <taxon>Exilibacterium</taxon>
    </lineage>
</organism>
<gene>
    <name evidence="1" type="ORF">FKG94_12255</name>
</gene>
<dbReference type="AlphaFoldDB" id="A0A545TNI5"/>
<proteinExistence type="predicted"/>
<dbReference type="RefSeq" id="WP_142904622.1">
    <property type="nucleotide sequence ID" value="NZ_ML660093.1"/>
</dbReference>
<dbReference type="Proteomes" id="UP000319732">
    <property type="component" value="Unassembled WGS sequence"/>
</dbReference>
<comment type="caution">
    <text evidence="1">The sequence shown here is derived from an EMBL/GenBank/DDBJ whole genome shotgun (WGS) entry which is preliminary data.</text>
</comment>
<dbReference type="EMBL" id="VHSG01000012">
    <property type="protein sequence ID" value="TQV78787.1"/>
    <property type="molecule type" value="Genomic_DNA"/>
</dbReference>
<protein>
    <submittedName>
        <fullName evidence="1">Uncharacterized protein</fullName>
    </submittedName>
</protein>
<accession>A0A545TNI5</accession>
<evidence type="ECO:0000313" key="1">
    <source>
        <dbReference type="EMBL" id="TQV78787.1"/>
    </source>
</evidence>